<dbReference type="AlphaFoldDB" id="A0A1Y1UXX9"/>
<reference evidence="1 2" key="2">
    <citation type="submission" date="2016-08" db="EMBL/GenBank/DDBJ databases">
        <title>Pervasive Adenine N6-methylation of Active Genes in Fungi.</title>
        <authorList>
            <consortium name="DOE Joint Genome Institute"/>
            <person name="Mondo S.J."/>
            <person name="Dannebaum R.O."/>
            <person name="Kuo R.C."/>
            <person name="Labutti K."/>
            <person name="Haridas S."/>
            <person name="Kuo A."/>
            <person name="Salamov A."/>
            <person name="Ahrendt S.R."/>
            <person name="Lipzen A."/>
            <person name="Sullivan W."/>
            <person name="Andreopoulos W.B."/>
            <person name="Clum A."/>
            <person name="Lindquist E."/>
            <person name="Daum C."/>
            <person name="Ramamoorthy G.K."/>
            <person name="Gryganskyi A."/>
            <person name="Culley D."/>
            <person name="Magnuson J.K."/>
            <person name="James T.Y."/>
            <person name="O'Malley M.A."/>
            <person name="Stajich J.E."/>
            <person name="Spatafora J.W."/>
            <person name="Visel A."/>
            <person name="Grigoriev I.V."/>
        </authorList>
    </citation>
    <scope>NUCLEOTIDE SEQUENCE [LARGE SCALE GENOMIC DNA]</scope>
    <source>
        <strain evidence="1 2">S4</strain>
    </source>
</reference>
<sequence>MNELSIEEAKTISNETIYSKIESNSVSYQIRQSISDQPNDDGCYSYEVTPNILSEATVWACGTTNAKLGDHVKFYTSEYSKYATNQYIINKTGCSYNEDSRNFRILENDIYDLKIDIQRGIKNNLISGDVLTAPDPIISFGESINYSGAYIATINSNSDPNIKKSSWFFGILETGENKKKYNEDSH</sequence>
<proteinExistence type="predicted"/>
<evidence type="ECO:0000313" key="1">
    <source>
        <dbReference type="EMBL" id="ORX43100.1"/>
    </source>
</evidence>
<dbReference type="OrthoDB" id="10434667at2759"/>
<name>A0A1Y1UXX9_9FUNG</name>
<dbReference type="EMBL" id="MCFG01000806">
    <property type="protein sequence ID" value="ORX43100.1"/>
    <property type="molecule type" value="Genomic_DNA"/>
</dbReference>
<reference evidence="1 2" key="1">
    <citation type="submission" date="2016-08" db="EMBL/GenBank/DDBJ databases">
        <title>A Parts List for Fungal Cellulosomes Revealed by Comparative Genomics.</title>
        <authorList>
            <consortium name="DOE Joint Genome Institute"/>
            <person name="Haitjema C.H."/>
            <person name="Gilmore S.P."/>
            <person name="Henske J.K."/>
            <person name="Solomon K.V."/>
            <person name="De Groot R."/>
            <person name="Kuo A."/>
            <person name="Mondo S.J."/>
            <person name="Salamov A.A."/>
            <person name="Labutti K."/>
            <person name="Zhao Z."/>
            <person name="Chiniquy J."/>
            <person name="Barry K."/>
            <person name="Brewer H.M."/>
            <person name="Purvine S.O."/>
            <person name="Wright A.T."/>
            <person name="Boxma B."/>
            <person name="Van Alen T."/>
            <person name="Hackstein J.H."/>
            <person name="Baker S.E."/>
            <person name="Grigoriev I.V."/>
            <person name="O'Malley M.A."/>
        </authorList>
    </citation>
    <scope>NUCLEOTIDE SEQUENCE [LARGE SCALE GENOMIC DNA]</scope>
    <source>
        <strain evidence="1 2">S4</strain>
    </source>
</reference>
<dbReference type="Proteomes" id="UP000193944">
    <property type="component" value="Unassembled WGS sequence"/>
</dbReference>
<evidence type="ECO:0000313" key="2">
    <source>
        <dbReference type="Proteomes" id="UP000193944"/>
    </source>
</evidence>
<protein>
    <submittedName>
        <fullName evidence="1">Uncharacterized protein</fullName>
    </submittedName>
</protein>
<organism evidence="1 2">
    <name type="scientific">Anaeromyces robustus</name>
    <dbReference type="NCBI Taxonomy" id="1754192"/>
    <lineage>
        <taxon>Eukaryota</taxon>
        <taxon>Fungi</taxon>
        <taxon>Fungi incertae sedis</taxon>
        <taxon>Chytridiomycota</taxon>
        <taxon>Chytridiomycota incertae sedis</taxon>
        <taxon>Neocallimastigomycetes</taxon>
        <taxon>Neocallimastigales</taxon>
        <taxon>Neocallimastigaceae</taxon>
        <taxon>Anaeromyces</taxon>
    </lineage>
</organism>
<accession>A0A1Y1UXX9</accession>
<comment type="caution">
    <text evidence="1">The sequence shown here is derived from an EMBL/GenBank/DDBJ whole genome shotgun (WGS) entry which is preliminary data.</text>
</comment>
<keyword evidence="2" id="KW-1185">Reference proteome</keyword>
<gene>
    <name evidence="1" type="ORF">BCR32DRAFT_251948</name>
</gene>